<name>A0A939IPY2_9ALTE</name>
<evidence type="ECO:0000256" key="1">
    <source>
        <dbReference type="SAM" id="SignalP"/>
    </source>
</evidence>
<dbReference type="InterPro" id="IPR013424">
    <property type="entry name" value="Ice-binding_C"/>
</dbReference>
<proteinExistence type="predicted"/>
<dbReference type="Pfam" id="PF07589">
    <property type="entry name" value="PEP-CTERM"/>
    <property type="match status" value="1"/>
</dbReference>
<dbReference type="EMBL" id="JAFKCV010000001">
    <property type="protein sequence ID" value="MBN7824042.1"/>
    <property type="molecule type" value="Genomic_DNA"/>
</dbReference>
<reference evidence="3" key="1">
    <citation type="submission" date="2021-03" db="EMBL/GenBank/DDBJ databases">
        <title>novel species isolated from a fishpond in China.</title>
        <authorList>
            <person name="Lu H."/>
            <person name="Cai Z."/>
        </authorList>
    </citation>
    <scope>NUCLEOTIDE SEQUENCE</scope>
    <source>
        <strain evidence="3">JCM 30855</strain>
    </source>
</reference>
<keyword evidence="1" id="KW-0732">Signal</keyword>
<keyword evidence="4" id="KW-1185">Reference proteome</keyword>
<dbReference type="Proteomes" id="UP000664654">
    <property type="component" value="Unassembled WGS sequence"/>
</dbReference>
<protein>
    <submittedName>
        <fullName evidence="3">PEP-CTERM sorting domain-containing protein</fullName>
    </submittedName>
</protein>
<evidence type="ECO:0000313" key="3">
    <source>
        <dbReference type="EMBL" id="MBN7824042.1"/>
    </source>
</evidence>
<sequence>MSKLRSLLAVTTLLCSFLGFSQQANATIITDPLEDLIVSQGDLDWIWASPCDGGCSQLVTDWQYAGGLYDDALNTQLAVGVWRFATDLEFAGLPDVYAFQNKCASSYFDNTYNHCDFGDLTGGYISNVPTGGVNELLLVRSTNLVSAQVSEPAALTLFALGLLGIAARRRQK</sequence>
<comment type="caution">
    <text evidence="3">The sequence shown here is derived from an EMBL/GenBank/DDBJ whole genome shotgun (WGS) entry which is preliminary data.</text>
</comment>
<feature type="domain" description="Ice-binding protein C-terminal" evidence="2">
    <location>
        <begin position="148"/>
        <end position="170"/>
    </location>
</feature>
<feature type="signal peptide" evidence="1">
    <location>
        <begin position="1"/>
        <end position="26"/>
    </location>
</feature>
<evidence type="ECO:0000313" key="4">
    <source>
        <dbReference type="Proteomes" id="UP000664654"/>
    </source>
</evidence>
<dbReference type="AlphaFoldDB" id="A0A939IPY2"/>
<accession>A0A939IPY2</accession>
<feature type="chain" id="PRO_5037854944" evidence="1">
    <location>
        <begin position="27"/>
        <end position="172"/>
    </location>
</feature>
<dbReference type="RefSeq" id="WP_206572140.1">
    <property type="nucleotide sequence ID" value="NZ_JAFKCV010000001.1"/>
</dbReference>
<organism evidence="3 4">
    <name type="scientific">Bowmanella dokdonensis</name>
    <dbReference type="NCBI Taxonomy" id="751969"/>
    <lineage>
        <taxon>Bacteria</taxon>
        <taxon>Pseudomonadati</taxon>
        <taxon>Pseudomonadota</taxon>
        <taxon>Gammaproteobacteria</taxon>
        <taxon>Alteromonadales</taxon>
        <taxon>Alteromonadaceae</taxon>
        <taxon>Bowmanella</taxon>
    </lineage>
</organism>
<gene>
    <name evidence="3" type="ORF">J0A66_02275</name>
</gene>
<evidence type="ECO:0000259" key="2">
    <source>
        <dbReference type="Pfam" id="PF07589"/>
    </source>
</evidence>